<reference evidence="2 3" key="1">
    <citation type="journal article" date="2014" name="Agronomy (Basel)">
        <title>A Draft Genome Sequence for Ensete ventricosum, the Drought-Tolerant Tree Against Hunger.</title>
        <authorList>
            <person name="Harrison J."/>
            <person name="Moore K.A."/>
            <person name="Paszkiewicz K."/>
            <person name="Jones T."/>
            <person name="Grant M."/>
            <person name="Ambacheew D."/>
            <person name="Muzemil S."/>
            <person name="Studholme D.J."/>
        </authorList>
    </citation>
    <scope>NUCLEOTIDE SEQUENCE [LARGE SCALE GENOMIC DNA]</scope>
</reference>
<evidence type="ECO:0000313" key="3">
    <source>
        <dbReference type="Proteomes" id="UP000287651"/>
    </source>
</evidence>
<evidence type="ECO:0000256" key="1">
    <source>
        <dbReference type="SAM" id="MobiDB-lite"/>
    </source>
</evidence>
<dbReference type="Proteomes" id="UP000287651">
    <property type="component" value="Unassembled WGS sequence"/>
</dbReference>
<comment type="caution">
    <text evidence="2">The sequence shown here is derived from an EMBL/GenBank/DDBJ whole genome shotgun (WGS) entry which is preliminary data.</text>
</comment>
<proteinExistence type="predicted"/>
<accession>A0A427B3Z3</accession>
<feature type="region of interest" description="Disordered" evidence="1">
    <location>
        <begin position="58"/>
        <end position="92"/>
    </location>
</feature>
<dbReference type="AlphaFoldDB" id="A0A427B3Z3"/>
<name>A0A427B3Z3_ENSVE</name>
<sequence>MEERSGRWTSCPNIVNTGEVIGGIANSGMFTEMSGKSGISGSDTPADDASLALVSSGSEVANAVKSTPGGRSERFGRPAGSDVPANADRSGVPDEFVDTEVAIDDLSTPSTAGSDRRRAAWQVLALAVAITSRIAKRRPRRQRAMATHCRRYFCETAAETLEWMNAIADFIRPYKPLLDAHVVNFFKVHLGNTASLVLPRERELMHQLVVDQVEILAAVVSWIAHVSGAETIIDVGSGQVSIASLSIHDKELVFVCLLHKLVALELWHYPF</sequence>
<gene>
    <name evidence="2" type="ORF">B296_00018394</name>
</gene>
<evidence type="ECO:0000313" key="2">
    <source>
        <dbReference type="EMBL" id="RRT83181.1"/>
    </source>
</evidence>
<dbReference type="EMBL" id="AMZH03000546">
    <property type="protein sequence ID" value="RRT83181.1"/>
    <property type="molecule type" value="Genomic_DNA"/>
</dbReference>
<protein>
    <submittedName>
        <fullName evidence="2">Uncharacterized protein</fullName>
    </submittedName>
</protein>
<organism evidence="2 3">
    <name type="scientific">Ensete ventricosum</name>
    <name type="common">Abyssinian banana</name>
    <name type="synonym">Musa ensete</name>
    <dbReference type="NCBI Taxonomy" id="4639"/>
    <lineage>
        <taxon>Eukaryota</taxon>
        <taxon>Viridiplantae</taxon>
        <taxon>Streptophyta</taxon>
        <taxon>Embryophyta</taxon>
        <taxon>Tracheophyta</taxon>
        <taxon>Spermatophyta</taxon>
        <taxon>Magnoliopsida</taxon>
        <taxon>Liliopsida</taxon>
        <taxon>Zingiberales</taxon>
        <taxon>Musaceae</taxon>
        <taxon>Ensete</taxon>
    </lineage>
</organism>